<sequence length="156" mass="17425">MDQEYLFQTSLLIANVARQLSSARDQNSRKRRIAAMMTWAAAVVCLVAYEFEDDSSDEDGEDESEEDISGTEGIEPHRNAYIGSESISSTQDDRIQLSRDRVVQASCTQGALKRRRDDDDDGLTESEGNTTGSSDPARIIEWLEGIQAPKRRKFSS</sequence>
<organism evidence="1 2">
    <name type="scientific">Hygrophoropsis aurantiaca</name>
    <dbReference type="NCBI Taxonomy" id="72124"/>
    <lineage>
        <taxon>Eukaryota</taxon>
        <taxon>Fungi</taxon>
        <taxon>Dikarya</taxon>
        <taxon>Basidiomycota</taxon>
        <taxon>Agaricomycotina</taxon>
        <taxon>Agaricomycetes</taxon>
        <taxon>Agaricomycetidae</taxon>
        <taxon>Boletales</taxon>
        <taxon>Coniophorineae</taxon>
        <taxon>Hygrophoropsidaceae</taxon>
        <taxon>Hygrophoropsis</taxon>
    </lineage>
</organism>
<reference evidence="1" key="1">
    <citation type="journal article" date="2021" name="New Phytol.">
        <title>Evolutionary innovations through gain and loss of genes in the ectomycorrhizal Boletales.</title>
        <authorList>
            <person name="Wu G."/>
            <person name="Miyauchi S."/>
            <person name="Morin E."/>
            <person name="Kuo A."/>
            <person name="Drula E."/>
            <person name="Varga T."/>
            <person name="Kohler A."/>
            <person name="Feng B."/>
            <person name="Cao Y."/>
            <person name="Lipzen A."/>
            <person name="Daum C."/>
            <person name="Hundley H."/>
            <person name="Pangilinan J."/>
            <person name="Johnson J."/>
            <person name="Barry K."/>
            <person name="LaButti K."/>
            <person name="Ng V."/>
            <person name="Ahrendt S."/>
            <person name="Min B."/>
            <person name="Choi I.G."/>
            <person name="Park H."/>
            <person name="Plett J.M."/>
            <person name="Magnuson J."/>
            <person name="Spatafora J.W."/>
            <person name="Nagy L.G."/>
            <person name="Henrissat B."/>
            <person name="Grigoriev I.V."/>
            <person name="Yang Z.L."/>
            <person name="Xu J."/>
            <person name="Martin F.M."/>
        </authorList>
    </citation>
    <scope>NUCLEOTIDE SEQUENCE</scope>
    <source>
        <strain evidence="1">ATCC 28755</strain>
    </source>
</reference>
<protein>
    <submittedName>
        <fullName evidence="1">Uncharacterized protein</fullName>
    </submittedName>
</protein>
<proteinExistence type="predicted"/>
<dbReference type="Proteomes" id="UP000790377">
    <property type="component" value="Unassembled WGS sequence"/>
</dbReference>
<name>A0ACB8ALR9_9AGAM</name>
<evidence type="ECO:0000313" key="1">
    <source>
        <dbReference type="EMBL" id="KAH7913864.1"/>
    </source>
</evidence>
<dbReference type="EMBL" id="MU267623">
    <property type="protein sequence ID" value="KAH7913864.1"/>
    <property type="molecule type" value="Genomic_DNA"/>
</dbReference>
<comment type="caution">
    <text evidence="1">The sequence shown here is derived from an EMBL/GenBank/DDBJ whole genome shotgun (WGS) entry which is preliminary data.</text>
</comment>
<keyword evidence="2" id="KW-1185">Reference proteome</keyword>
<evidence type="ECO:0000313" key="2">
    <source>
        <dbReference type="Proteomes" id="UP000790377"/>
    </source>
</evidence>
<accession>A0ACB8ALR9</accession>
<gene>
    <name evidence="1" type="ORF">BJ138DRAFT_1145164</name>
</gene>